<dbReference type="Gene3D" id="3.30.70.270">
    <property type="match status" value="1"/>
</dbReference>
<dbReference type="EMBL" id="QJKJ01013428">
    <property type="protein sequence ID" value="RDX66458.1"/>
    <property type="molecule type" value="Genomic_DNA"/>
</dbReference>
<feature type="non-terminal residue" evidence="1">
    <location>
        <position position="1"/>
    </location>
</feature>
<organism evidence="1 2">
    <name type="scientific">Mucuna pruriens</name>
    <name type="common">Velvet bean</name>
    <name type="synonym">Dolichos pruriens</name>
    <dbReference type="NCBI Taxonomy" id="157652"/>
    <lineage>
        <taxon>Eukaryota</taxon>
        <taxon>Viridiplantae</taxon>
        <taxon>Streptophyta</taxon>
        <taxon>Embryophyta</taxon>
        <taxon>Tracheophyta</taxon>
        <taxon>Spermatophyta</taxon>
        <taxon>Magnoliopsida</taxon>
        <taxon>eudicotyledons</taxon>
        <taxon>Gunneridae</taxon>
        <taxon>Pentapetalae</taxon>
        <taxon>rosids</taxon>
        <taxon>fabids</taxon>
        <taxon>Fabales</taxon>
        <taxon>Fabaceae</taxon>
        <taxon>Papilionoideae</taxon>
        <taxon>50 kb inversion clade</taxon>
        <taxon>NPAAA clade</taxon>
        <taxon>indigoferoid/millettioid clade</taxon>
        <taxon>Phaseoleae</taxon>
        <taxon>Mucuna</taxon>
    </lineage>
</organism>
<dbReference type="PANTHER" id="PTHR48475">
    <property type="entry name" value="RIBONUCLEASE H"/>
    <property type="match status" value="1"/>
</dbReference>
<dbReference type="Proteomes" id="UP000257109">
    <property type="component" value="Unassembled WGS sequence"/>
</dbReference>
<dbReference type="OrthoDB" id="101614at2759"/>
<dbReference type="AlphaFoldDB" id="A0A371EK85"/>
<dbReference type="InterPro" id="IPR043502">
    <property type="entry name" value="DNA/RNA_pol_sf"/>
</dbReference>
<reference evidence="1" key="1">
    <citation type="submission" date="2018-05" db="EMBL/GenBank/DDBJ databases">
        <title>Draft genome of Mucuna pruriens seed.</title>
        <authorList>
            <person name="Nnadi N.E."/>
            <person name="Vos R."/>
            <person name="Hasami M.H."/>
            <person name="Devisetty U.K."/>
            <person name="Aguiy J.C."/>
        </authorList>
    </citation>
    <scope>NUCLEOTIDE SEQUENCE [LARGE SCALE GENOMIC DNA]</scope>
    <source>
        <strain evidence="1">JCA_2017</strain>
    </source>
</reference>
<name>A0A371EK85_MUCPR</name>
<evidence type="ECO:0000313" key="1">
    <source>
        <dbReference type="EMBL" id="RDX66458.1"/>
    </source>
</evidence>
<gene>
    <name evidence="1" type="ORF">CR513_54770</name>
</gene>
<dbReference type="SUPFAM" id="SSF56672">
    <property type="entry name" value="DNA/RNA polymerases"/>
    <property type="match status" value="1"/>
</dbReference>
<evidence type="ECO:0000313" key="2">
    <source>
        <dbReference type="Proteomes" id="UP000257109"/>
    </source>
</evidence>
<sequence>MVLKKHKLKLNLEKCSFSVQVGKFLGFILTQRGIKANPEKCEAMINMRSPKSIMKFQQLAKRITILTFNTTMIQELGKDQHLIYFISKILQRVDTQYQKIKKGSPSLGLLIKQVLRKPDLVGRMVRWTVKLSKFDISFKRKGHIKVQVLSDFITKLAPTGEPSEFGGEWTLLVDGVSNQISSGAEIIWEGSYEYKALLARMRVAEELGDQVLTIKSDFQLATAQVNGHY</sequence>
<keyword evidence="2" id="KW-1185">Reference proteome</keyword>
<accession>A0A371EK85</accession>
<proteinExistence type="predicted"/>
<protein>
    <recommendedName>
        <fullName evidence="3">Retrovirus-related Pol polyprotein from transposon 17.6</fullName>
    </recommendedName>
</protein>
<dbReference type="PANTHER" id="PTHR48475:SF1">
    <property type="entry name" value="RNASE H TYPE-1 DOMAIN-CONTAINING PROTEIN"/>
    <property type="match status" value="1"/>
</dbReference>
<comment type="caution">
    <text evidence="1">The sequence shown here is derived from an EMBL/GenBank/DDBJ whole genome shotgun (WGS) entry which is preliminary data.</text>
</comment>
<dbReference type="InterPro" id="IPR043128">
    <property type="entry name" value="Rev_trsase/Diguanyl_cyclase"/>
</dbReference>
<evidence type="ECO:0008006" key="3">
    <source>
        <dbReference type="Google" id="ProtNLM"/>
    </source>
</evidence>